<feature type="region of interest" description="Disordered" evidence="1">
    <location>
        <begin position="1193"/>
        <end position="1240"/>
    </location>
</feature>
<gene>
    <name evidence="4" type="ORF">LVJ94_53155</name>
</gene>
<feature type="compositionally biased region" description="Basic residues" evidence="1">
    <location>
        <begin position="1330"/>
        <end position="1340"/>
    </location>
</feature>
<dbReference type="Proteomes" id="UP001374803">
    <property type="component" value="Chromosome"/>
</dbReference>
<keyword evidence="2" id="KW-0732">Signal</keyword>
<dbReference type="Pfam" id="PF02368">
    <property type="entry name" value="Big_2"/>
    <property type="match status" value="1"/>
</dbReference>
<evidence type="ECO:0000259" key="3">
    <source>
        <dbReference type="Pfam" id="PF02368"/>
    </source>
</evidence>
<feature type="signal peptide" evidence="2">
    <location>
        <begin position="1"/>
        <end position="26"/>
    </location>
</feature>
<accession>A0ABZ2L3U8</accession>
<feature type="chain" id="PRO_5046724428" evidence="2">
    <location>
        <begin position="27"/>
        <end position="1357"/>
    </location>
</feature>
<dbReference type="Gene3D" id="2.60.120.260">
    <property type="entry name" value="Galactose-binding domain-like"/>
    <property type="match status" value="1"/>
</dbReference>
<dbReference type="SUPFAM" id="SSF49373">
    <property type="entry name" value="Invasin/intimin cell-adhesion fragments"/>
    <property type="match status" value="1"/>
</dbReference>
<feature type="region of interest" description="Disordered" evidence="1">
    <location>
        <begin position="1267"/>
        <end position="1286"/>
    </location>
</feature>
<dbReference type="EMBL" id="CP089983">
    <property type="protein sequence ID" value="WXB05632.1"/>
    <property type="molecule type" value="Genomic_DNA"/>
</dbReference>
<dbReference type="InterPro" id="IPR008964">
    <property type="entry name" value="Invasin/intimin_cell_adhesion"/>
</dbReference>
<reference evidence="4" key="1">
    <citation type="submission" date="2021-12" db="EMBL/GenBank/DDBJ databases">
        <title>Discovery of the Pendulisporaceae a myxobacterial family with distinct sporulation behavior and unique specialized metabolism.</title>
        <authorList>
            <person name="Garcia R."/>
            <person name="Popoff A."/>
            <person name="Bader C.D."/>
            <person name="Loehr J."/>
            <person name="Walesch S."/>
            <person name="Walt C."/>
            <person name="Boldt J."/>
            <person name="Bunk B."/>
            <person name="Haeckl F.J.F.P.J."/>
            <person name="Gunesch A.P."/>
            <person name="Birkelbach J."/>
            <person name="Nuebel U."/>
            <person name="Pietschmann T."/>
            <person name="Bach T."/>
            <person name="Mueller R."/>
        </authorList>
    </citation>
    <scope>NUCLEOTIDE SEQUENCE</scope>
    <source>
        <strain evidence="4">MSr11367</strain>
    </source>
</reference>
<organism evidence="4 5">
    <name type="scientific">Pendulispora rubella</name>
    <dbReference type="NCBI Taxonomy" id="2741070"/>
    <lineage>
        <taxon>Bacteria</taxon>
        <taxon>Pseudomonadati</taxon>
        <taxon>Myxococcota</taxon>
        <taxon>Myxococcia</taxon>
        <taxon>Myxococcales</taxon>
        <taxon>Sorangiineae</taxon>
        <taxon>Pendulisporaceae</taxon>
        <taxon>Pendulispora</taxon>
    </lineage>
</organism>
<feature type="region of interest" description="Disordered" evidence="1">
    <location>
        <begin position="1330"/>
        <end position="1357"/>
    </location>
</feature>
<sequence>MHLSAERSIWTLSAAMLVAGAWAAYAGACASYEDGGDEVPPRARASAIDGGAFLDPGEQVGENYTTFTFGNPGSTSDGLQGTGMLVVGSLGDPPGSSLRFFDGAERQHAGVYEIAYKNDGAHHEQVSAVLPTSVPASGVALADGTPFDGTALWLGHSRFQPNKAPRVGQDSPPIEGAHWDGSIGPADPGSAVRSEDAYQATVPIVQNRDTRRSFVISAQVYAPTHEGANYGIRPQASLQRIAGPATHYGLTTPGGLGMRQVDLSSVVDRWALLQVRVDVTTNGGSLADSSDDTGHATFRYFLNGNAVGNPDTLSFDQPSMQAPGLTGPVSVSPGFGLTRGWQGDAPEVFLDNISLDAIVPKSTNFVLLSPASSDAGIRDLTKFRVSTGNLQGVASVEYLLNGKPIFANQAPVLPLTNGPQYEFDWHTANWFDGFANLQAVARDGAGNELGRTAVVPFKIANGPDTVRLISPDPTQTLHGQVDWTVGVDDLPALPPGRAYMWLFYVDGKDWGTDCYADGLPTPCQVDSGIEYPTYSSTSPVSIPLDTTRLSDGVHELYATVRAYGGGEERVLGATQVTIHTFNSTPLPDGGRRAMDLRAKFKHAFVTPGETAELSPRLVYPDGTNAAPSPPATLTSSDASVASVAAGGTVQGVSPGFATITAKLGDFTATTLVEVRASHDAPQFTRGAGIVTHYTPGPSLFPRILMHTAPGAFEHDRGLGPAMQQASLNSLETEFYFNACDYPDAGPTGLTVPLAGAGAPFSCTDSPYLDATTWRTKNDDLTTKTAQAAMDNHLNIYLTADSITRQPSEAYNSIYASDSKQRIPYVLEWAKRHNVIGIDMSDEITMTWYGTGTPTDDRWLTRPSHTTDRRGIQLNGVSLRQDGEILHDSDPRSMWLAGTTGVMGAARNAQLIIVLPDQAYDVDGIRIWNYYEAGMIDSGVKDFTIETSADNALAPPAGGITWRGANAGAGFSAVLAKAPEPGDPVIPANVGEFFPRADAGTGPTFSNVRSLRFTINSTYRTNDDRGGIAEIMFSGKASGSSAASGLIGSYELPPNYHPVVASSPSPMVDQGVRNDGFLQLMNTMNSTPGGRPPVTWTALGRSSPGEVKGWTGDPRLSDYNGTYWTFWAKRRAYPYGGSMFEVADGMDVATLGRRGAYLPGGANMMIISGTGPDYRQNGPGDRFVAGRDTLLVGRNPRSADDRANRLCRPTRRGGNAGVSLRSPVRTQTGGEGVHRYFRGRTPGGGMEIDVQCLQPNRQIGALHPTAAKERHRSGGIRSHGRAERQQWGLAHRTERVGGAADHPRRSHAVQASHRHHTHTLAGFHRATYPKHAQRHHRRRSHAGSDGSGILAVPMNSRG</sequence>
<proteinExistence type="predicted"/>
<dbReference type="RefSeq" id="WP_394835278.1">
    <property type="nucleotide sequence ID" value="NZ_CP089929.1"/>
</dbReference>
<protein>
    <submittedName>
        <fullName evidence="4">Ig-like domain-containing protein</fullName>
    </submittedName>
</protein>
<dbReference type="InterPro" id="IPR003343">
    <property type="entry name" value="Big_2"/>
</dbReference>
<evidence type="ECO:0000256" key="1">
    <source>
        <dbReference type="SAM" id="MobiDB-lite"/>
    </source>
</evidence>
<keyword evidence="5" id="KW-1185">Reference proteome</keyword>
<evidence type="ECO:0000313" key="5">
    <source>
        <dbReference type="Proteomes" id="UP001374803"/>
    </source>
</evidence>
<feature type="domain" description="BIG2" evidence="3">
    <location>
        <begin position="632"/>
        <end position="669"/>
    </location>
</feature>
<dbReference type="Gene3D" id="2.60.40.1080">
    <property type="match status" value="1"/>
</dbReference>
<evidence type="ECO:0000256" key="2">
    <source>
        <dbReference type="SAM" id="SignalP"/>
    </source>
</evidence>
<name>A0ABZ2L3U8_9BACT</name>
<evidence type="ECO:0000313" key="4">
    <source>
        <dbReference type="EMBL" id="WXB05632.1"/>
    </source>
</evidence>